<name>A0A258FVA5_9CAUL</name>
<dbReference type="AlphaFoldDB" id="A0A258FVA5"/>
<comment type="caution">
    <text evidence="3">The sequence shown here is derived from an EMBL/GenBank/DDBJ whole genome shotgun (WGS) entry which is preliminary data.</text>
</comment>
<dbReference type="Proteomes" id="UP000215595">
    <property type="component" value="Unassembled WGS sequence"/>
</dbReference>
<evidence type="ECO:0000313" key="4">
    <source>
        <dbReference type="Proteomes" id="UP000215595"/>
    </source>
</evidence>
<protein>
    <recommendedName>
        <fullName evidence="5">Lipoprotein</fullName>
    </recommendedName>
</protein>
<gene>
    <name evidence="3" type="ORF">B7Z01_00865</name>
</gene>
<evidence type="ECO:0000256" key="1">
    <source>
        <dbReference type="SAM" id="MobiDB-lite"/>
    </source>
</evidence>
<proteinExistence type="predicted"/>
<feature type="signal peptide" evidence="2">
    <location>
        <begin position="1"/>
        <end position="17"/>
    </location>
</feature>
<organism evidence="3 4">
    <name type="scientific">Brevundimonas subvibrioides</name>
    <dbReference type="NCBI Taxonomy" id="74313"/>
    <lineage>
        <taxon>Bacteria</taxon>
        <taxon>Pseudomonadati</taxon>
        <taxon>Pseudomonadota</taxon>
        <taxon>Alphaproteobacteria</taxon>
        <taxon>Caulobacterales</taxon>
        <taxon>Caulobacteraceae</taxon>
        <taxon>Brevundimonas</taxon>
    </lineage>
</organism>
<evidence type="ECO:0000256" key="2">
    <source>
        <dbReference type="SAM" id="SignalP"/>
    </source>
</evidence>
<feature type="region of interest" description="Disordered" evidence="1">
    <location>
        <begin position="18"/>
        <end position="39"/>
    </location>
</feature>
<feature type="chain" id="PRO_5012288150" description="Lipoprotein" evidence="2">
    <location>
        <begin position="18"/>
        <end position="161"/>
    </location>
</feature>
<accession>A0A258FVA5</accession>
<dbReference type="EMBL" id="NCEB01000002">
    <property type="protein sequence ID" value="OYX35898.1"/>
    <property type="molecule type" value="Genomic_DNA"/>
</dbReference>
<evidence type="ECO:0008006" key="5">
    <source>
        <dbReference type="Google" id="ProtNLM"/>
    </source>
</evidence>
<evidence type="ECO:0000313" key="3">
    <source>
        <dbReference type="EMBL" id="OYX35898.1"/>
    </source>
</evidence>
<sequence>MKTLLPLLAATALSACGESGPVNPPTEPAQPIEVADPAAPADDGTVSMMSGRGPTSFVGRWAANVAWCAAPQGAERPIEITPTRFEGYENSCSIAAIDEVVDGYIATLACVAEGQMASERVRFQVTGDVMRLTYLDRGTEAVTLNKCTTLEETAVSAVAVP</sequence>
<reference evidence="3 4" key="1">
    <citation type="submission" date="2017-03" db="EMBL/GenBank/DDBJ databases">
        <title>Lifting the veil on microbial sulfur biogeochemistry in mining wastewaters.</title>
        <authorList>
            <person name="Kantor R.S."/>
            <person name="Colenbrander Nelson T."/>
            <person name="Marshall S."/>
            <person name="Bennett D."/>
            <person name="Apte S."/>
            <person name="Camacho D."/>
            <person name="Thomas B.C."/>
            <person name="Warren L.A."/>
            <person name="Banfield J.F."/>
        </authorList>
    </citation>
    <scope>NUCLEOTIDE SEQUENCE [LARGE SCALE GENOMIC DNA]</scope>
    <source>
        <strain evidence="3">32-69-9</strain>
    </source>
</reference>
<dbReference type="PROSITE" id="PS51257">
    <property type="entry name" value="PROKAR_LIPOPROTEIN"/>
    <property type="match status" value="1"/>
</dbReference>
<keyword evidence="2" id="KW-0732">Signal</keyword>